<dbReference type="InterPro" id="IPR000843">
    <property type="entry name" value="HTH_LacI"/>
</dbReference>
<name>A0A6M4YHQ3_AERME</name>
<dbReference type="GO" id="GO:0000976">
    <property type="term" value="F:transcription cis-regulatory region binding"/>
    <property type="evidence" value="ECO:0007669"/>
    <property type="project" value="TreeGrafter"/>
</dbReference>
<dbReference type="PANTHER" id="PTHR30146:SF145">
    <property type="entry name" value="RIBOSE OPERON REPRESSOR"/>
    <property type="match status" value="1"/>
</dbReference>
<organism evidence="7 8">
    <name type="scientific">Aeromonas media</name>
    <dbReference type="NCBI Taxonomy" id="651"/>
    <lineage>
        <taxon>Bacteria</taxon>
        <taxon>Pseudomonadati</taxon>
        <taxon>Pseudomonadota</taxon>
        <taxon>Gammaproteobacteria</taxon>
        <taxon>Aeromonadales</taxon>
        <taxon>Aeromonadaceae</taxon>
        <taxon>Aeromonas</taxon>
    </lineage>
</organism>
<dbReference type="Proteomes" id="UP000501427">
    <property type="component" value="Chromosome"/>
</dbReference>
<dbReference type="InterPro" id="IPR057343">
    <property type="entry name" value="PurR_sensor_dom"/>
</dbReference>
<dbReference type="PANTHER" id="PTHR30146">
    <property type="entry name" value="LACI-RELATED TRANSCRIPTIONAL REPRESSOR"/>
    <property type="match status" value="1"/>
</dbReference>
<dbReference type="InterPro" id="IPR028082">
    <property type="entry name" value="Peripla_BP_I"/>
</dbReference>
<dbReference type="EMBL" id="CP038441">
    <property type="protein sequence ID" value="QJT22026.1"/>
    <property type="molecule type" value="Genomic_DNA"/>
</dbReference>
<dbReference type="InterPro" id="IPR046335">
    <property type="entry name" value="LacI/GalR-like_sensor"/>
</dbReference>
<dbReference type="Pfam" id="PF13377">
    <property type="entry name" value="Peripla_BP_3"/>
    <property type="match status" value="1"/>
</dbReference>
<dbReference type="InterPro" id="IPR010982">
    <property type="entry name" value="Lambda_DNA-bd_dom_sf"/>
</dbReference>
<dbReference type="GO" id="GO:0003700">
    <property type="term" value="F:DNA-binding transcription factor activity"/>
    <property type="evidence" value="ECO:0007669"/>
    <property type="project" value="TreeGrafter"/>
</dbReference>
<keyword evidence="3 7" id="KW-0238">DNA-binding</keyword>
<dbReference type="PROSITE" id="PS50932">
    <property type="entry name" value="HTH_LACI_2"/>
    <property type="match status" value="1"/>
</dbReference>
<evidence type="ECO:0000256" key="3">
    <source>
        <dbReference type="ARBA" id="ARBA00023125"/>
    </source>
</evidence>
<reference evidence="7 8" key="1">
    <citation type="submission" date="2019-03" db="EMBL/GenBank/DDBJ databases">
        <title>Novel transposon Tn6433 accelerates the dissemination of tet(E) in Aeromonas from aerobic biofilm under oxytetracycline stress.</title>
        <authorList>
            <person name="Shi Y."/>
            <person name="Tian Z."/>
            <person name="Zhang Y."/>
            <person name="Zhang H."/>
            <person name="Yang M."/>
        </authorList>
    </citation>
    <scope>NUCLEOTIDE SEQUENCE [LARGE SCALE GENOMIC DNA]</scope>
    <source>
        <strain evidence="7 8">T0.1-19</strain>
    </source>
</reference>
<sequence>MANIKEVAARAGVSTTTVSHVINETRFVAEETRERVFSAMRDLNYAPSLVARSLKVKETNSIGMLVTTSSNPFFAEVVRGVERYCFEQGYNLMLGNTEGQAETALSYLKMMLRKRVDGLLIMCSEGQQEVFNQLDWLKSLPVVVMDWGMESKEVDLIADNSHRGGYLATRHLLALGHTDIGCITGPHSRAPANQRLAGFEQAMQEAGLTVNPGWIQEGDFDCASGFSAMERLLALPARPSALFVCNDMMAMGVISAAHRAGLQIPRDLSLVGYDNVALAQYMSPPLTTINQPKEELGRLAVTRLLARINGEQIDNRMITVDPDLVIRDSCAPLSPSTGPQQH</sequence>
<accession>A0A6M4YHQ3</accession>
<dbReference type="PROSITE" id="PS00356">
    <property type="entry name" value="HTH_LACI_1"/>
    <property type="match status" value="1"/>
</dbReference>
<evidence type="ECO:0000313" key="7">
    <source>
        <dbReference type="EMBL" id="QJT22026.1"/>
    </source>
</evidence>
<dbReference type="CDD" id="cd06275">
    <property type="entry name" value="PBP1_PurR"/>
    <property type="match status" value="1"/>
</dbReference>
<keyword evidence="4" id="KW-0804">Transcription</keyword>
<feature type="domain" description="HTH lacI-type" evidence="6">
    <location>
        <begin position="2"/>
        <end position="56"/>
    </location>
</feature>
<evidence type="ECO:0000256" key="2">
    <source>
        <dbReference type="ARBA" id="ARBA00023015"/>
    </source>
</evidence>
<gene>
    <name evidence="7" type="ORF">E4184_11710</name>
</gene>
<evidence type="ECO:0000259" key="6">
    <source>
        <dbReference type="PROSITE" id="PS50932"/>
    </source>
</evidence>
<protein>
    <recommendedName>
        <fullName evidence="5">Ribose operon repressor</fullName>
    </recommendedName>
</protein>
<proteinExistence type="predicted"/>
<dbReference type="AlphaFoldDB" id="A0A6M4YHQ3"/>
<dbReference type="Pfam" id="PF00356">
    <property type="entry name" value="LacI"/>
    <property type="match status" value="1"/>
</dbReference>
<dbReference type="Gene3D" id="1.10.260.40">
    <property type="entry name" value="lambda repressor-like DNA-binding domains"/>
    <property type="match status" value="1"/>
</dbReference>
<evidence type="ECO:0000256" key="5">
    <source>
        <dbReference type="ARBA" id="ARBA00044140"/>
    </source>
</evidence>
<evidence type="ECO:0000256" key="4">
    <source>
        <dbReference type="ARBA" id="ARBA00023163"/>
    </source>
</evidence>
<dbReference type="SUPFAM" id="SSF47413">
    <property type="entry name" value="lambda repressor-like DNA-binding domains"/>
    <property type="match status" value="1"/>
</dbReference>
<dbReference type="Gene3D" id="3.40.50.2300">
    <property type="match status" value="2"/>
</dbReference>
<evidence type="ECO:0000313" key="8">
    <source>
        <dbReference type="Proteomes" id="UP000501427"/>
    </source>
</evidence>
<keyword evidence="1" id="KW-0678">Repressor</keyword>
<keyword evidence="2" id="KW-0805">Transcription regulation</keyword>
<dbReference type="SMART" id="SM00354">
    <property type="entry name" value="HTH_LACI"/>
    <property type="match status" value="1"/>
</dbReference>
<dbReference type="RefSeq" id="WP_111910637.1">
    <property type="nucleotide sequence ID" value="NZ_CAWNWS010000087.1"/>
</dbReference>
<evidence type="ECO:0000256" key="1">
    <source>
        <dbReference type="ARBA" id="ARBA00022491"/>
    </source>
</evidence>
<dbReference type="CDD" id="cd01392">
    <property type="entry name" value="HTH_LacI"/>
    <property type="match status" value="1"/>
</dbReference>
<dbReference type="SUPFAM" id="SSF53822">
    <property type="entry name" value="Periplasmic binding protein-like I"/>
    <property type="match status" value="1"/>
</dbReference>
<dbReference type="GeneID" id="99770567"/>